<dbReference type="AlphaFoldDB" id="A0A9N9KX95"/>
<proteinExistence type="predicted"/>
<keyword evidence="2" id="KW-1185">Reference proteome</keyword>
<evidence type="ECO:0000313" key="1">
    <source>
        <dbReference type="EMBL" id="CAG8954283.1"/>
    </source>
</evidence>
<accession>A0A9N9KX95</accession>
<sequence length="126" mass="14632">MKWIKHKENANGEHYQLDHPPNLPNSMVRESKCLKAQAYKPTNPLLPLPTSATQTIQQIFLPELSSEVRNIIIRILVVKPQHFRPLHPPIDAIFARIKEHEAGKVSLPPFKMFLLWRELAVKRTMK</sequence>
<comment type="caution">
    <text evidence="1">The sequence shown here is derived from an EMBL/GenBank/DDBJ whole genome shotgun (WGS) entry which is preliminary data.</text>
</comment>
<name>A0A9N9KX95_9HELO</name>
<reference evidence="1" key="1">
    <citation type="submission" date="2021-07" db="EMBL/GenBank/DDBJ databases">
        <authorList>
            <person name="Durling M."/>
        </authorList>
    </citation>
    <scope>NUCLEOTIDE SEQUENCE</scope>
</reference>
<gene>
    <name evidence="1" type="ORF">HYFRA_00005904</name>
</gene>
<organism evidence="1 2">
    <name type="scientific">Hymenoscyphus fraxineus</name>
    <dbReference type="NCBI Taxonomy" id="746836"/>
    <lineage>
        <taxon>Eukaryota</taxon>
        <taxon>Fungi</taxon>
        <taxon>Dikarya</taxon>
        <taxon>Ascomycota</taxon>
        <taxon>Pezizomycotina</taxon>
        <taxon>Leotiomycetes</taxon>
        <taxon>Helotiales</taxon>
        <taxon>Helotiaceae</taxon>
        <taxon>Hymenoscyphus</taxon>
    </lineage>
</organism>
<evidence type="ECO:0000313" key="2">
    <source>
        <dbReference type="Proteomes" id="UP000696280"/>
    </source>
</evidence>
<dbReference type="Proteomes" id="UP000696280">
    <property type="component" value="Unassembled WGS sequence"/>
</dbReference>
<dbReference type="EMBL" id="CAJVRL010000056">
    <property type="protein sequence ID" value="CAG8954283.1"/>
    <property type="molecule type" value="Genomic_DNA"/>
</dbReference>
<protein>
    <submittedName>
        <fullName evidence="1">Uncharacterized protein</fullName>
    </submittedName>
</protein>